<evidence type="ECO:0000256" key="4">
    <source>
        <dbReference type="ARBA" id="ARBA00022617"/>
    </source>
</evidence>
<comment type="caution">
    <text evidence="10">The sequence shown here is derived from an EMBL/GenBank/DDBJ whole genome shotgun (WGS) entry which is preliminary data.</text>
</comment>
<evidence type="ECO:0000313" key="11">
    <source>
        <dbReference type="Proteomes" id="UP001465976"/>
    </source>
</evidence>
<reference evidence="10 11" key="1">
    <citation type="submission" date="2024-02" db="EMBL/GenBank/DDBJ databases">
        <title>A draft genome for the cacao thread blight pathogen Marasmius crinis-equi.</title>
        <authorList>
            <person name="Cohen S.P."/>
            <person name="Baruah I.K."/>
            <person name="Amoako-Attah I."/>
            <person name="Bukari Y."/>
            <person name="Meinhardt L.W."/>
            <person name="Bailey B.A."/>
        </authorList>
    </citation>
    <scope>NUCLEOTIDE SEQUENCE [LARGE SCALE GENOMIC DNA]</scope>
    <source>
        <strain evidence="10 11">GH-76</strain>
    </source>
</reference>
<keyword evidence="5 9" id="KW-0479">Metal-binding</keyword>
<dbReference type="InterPro" id="IPR036396">
    <property type="entry name" value="Cyt_P450_sf"/>
</dbReference>
<evidence type="ECO:0008006" key="12">
    <source>
        <dbReference type="Google" id="ProtNLM"/>
    </source>
</evidence>
<organism evidence="10 11">
    <name type="scientific">Marasmius crinis-equi</name>
    <dbReference type="NCBI Taxonomy" id="585013"/>
    <lineage>
        <taxon>Eukaryota</taxon>
        <taxon>Fungi</taxon>
        <taxon>Dikarya</taxon>
        <taxon>Basidiomycota</taxon>
        <taxon>Agaricomycotina</taxon>
        <taxon>Agaricomycetes</taxon>
        <taxon>Agaricomycetidae</taxon>
        <taxon>Agaricales</taxon>
        <taxon>Marasmiineae</taxon>
        <taxon>Marasmiaceae</taxon>
        <taxon>Marasmius</taxon>
    </lineage>
</organism>
<evidence type="ECO:0000313" key="10">
    <source>
        <dbReference type="EMBL" id="KAL0577173.1"/>
    </source>
</evidence>
<evidence type="ECO:0000256" key="6">
    <source>
        <dbReference type="ARBA" id="ARBA00023002"/>
    </source>
</evidence>
<dbReference type="PANTHER" id="PTHR46300:SF7">
    <property type="entry name" value="P450, PUTATIVE (EUROFUNG)-RELATED"/>
    <property type="match status" value="1"/>
</dbReference>
<dbReference type="PRINTS" id="PR00385">
    <property type="entry name" value="P450"/>
</dbReference>
<dbReference type="SUPFAM" id="SSF48264">
    <property type="entry name" value="Cytochrome P450"/>
    <property type="match status" value="1"/>
</dbReference>
<dbReference type="PRINTS" id="PR00463">
    <property type="entry name" value="EP450I"/>
</dbReference>
<evidence type="ECO:0000256" key="7">
    <source>
        <dbReference type="ARBA" id="ARBA00023004"/>
    </source>
</evidence>
<gene>
    <name evidence="10" type="ORF">V5O48_004812</name>
</gene>
<sequence length="358" mass="39981">MRGGDGIWDRHATLNFVNHIKEEPDKFFQHVRSHLGGIILEIMYGYQTRSEQEAYVQLADIATAGLVATGVHGMYLVDYFPVLGLLPAWFPGGRFKGQGDAWSKLSKGLRDRPWMQVKEAFKNGKTVAKSFCTTNIEKYKICSEESEAQQEEIDMEEVIKNVAGIAFVGGVDTSVSTLLSFILAMQLYPEVQARAQREILAVVGVGRLPDFEDREGSKLLYVEAVLLEVLRWKPVAPLAVSHYCINDDVFDGYFIPGGTAVIGNTWPILQNEKLYGPDTSSFNPDRFMEGGQGNRTPPDPRTLVFGHGRRICPGRHLALDALWLSMVYLLATFEIKKPLDESGREVEQAPEYSDGLMS</sequence>
<evidence type="ECO:0000256" key="1">
    <source>
        <dbReference type="ARBA" id="ARBA00001971"/>
    </source>
</evidence>
<comment type="similarity">
    <text evidence="3 9">Belongs to the cytochrome P450 family.</text>
</comment>
<proteinExistence type="inferred from homology"/>
<evidence type="ECO:0000256" key="3">
    <source>
        <dbReference type="ARBA" id="ARBA00010617"/>
    </source>
</evidence>
<keyword evidence="11" id="KW-1185">Reference proteome</keyword>
<dbReference type="InterPro" id="IPR050364">
    <property type="entry name" value="Cytochrome_P450_fung"/>
</dbReference>
<dbReference type="Proteomes" id="UP001465976">
    <property type="component" value="Unassembled WGS sequence"/>
</dbReference>
<keyword evidence="4 9" id="KW-0349">Heme</keyword>
<dbReference type="Gene3D" id="1.10.630.10">
    <property type="entry name" value="Cytochrome P450"/>
    <property type="match status" value="1"/>
</dbReference>
<name>A0ABR3FPA8_9AGAR</name>
<dbReference type="PANTHER" id="PTHR46300">
    <property type="entry name" value="P450, PUTATIVE (EUROFUNG)-RELATED-RELATED"/>
    <property type="match status" value="1"/>
</dbReference>
<evidence type="ECO:0000256" key="5">
    <source>
        <dbReference type="ARBA" id="ARBA00022723"/>
    </source>
</evidence>
<keyword evidence="7 9" id="KW-0408">Iron</keyword>
<dbReference type="EMBL" id="JBAHYK010000174">
    <property type="protein sequence ID" value="KAL0577173.1"/>
    <property type="molecule type" value="Genomic_DNA"/>
</dbReference>
<comment type="pathway">
    <text evidence="2">Secondary metabolite biosynthesis.</text>
</comment>
<evidence type="ECO:0000256" key="9">
    <source>
        <dbReference type="RuleBase" id="RU000461"/>
    </source>
</evidence>
<dbReference type="InterPro" id="IPR001128">
    <property type="entry name" value="Cyt_P450"/>
</dbReference>
<dbReference type="Pfam" id="PF00067">
    <property type="entry name" value="p450"/>
    <property type="match status" value="1"/>
</dbReference>
<comment type="cofactor">
    <cofactor evidence="1">
        <name>heme</name>
        <dbReference type="ChEBI" id="CHEBI:30413"/>
    </cofactor>
</comment>
<keyword evidence="6 9" id="KW-0560">Oxidoreductase</keyword>
<evidence type="ECO:0000256" key="8">
    <source>
        <dbReference type="ARBA" id="ARBA00023033"/>
    </source>
</evidence>
<evidence type="ECO:0000256" key="2">
    <source>
        <dbReference type="ARBA" id="ARBA00005179"/>
    </source>
</evidence>
<accession>A0ABR3FPA8</accession>
<dbReference type="PROSITE" id="PS00086">
    <property type="entry name" value="CYTOCHROME_P450"/>
    <property type="match status" value="1"/>
</dbReference>
<dbReference type="InterPro" id="IPR002401">
    <property type="entry name" value="Cyt_P450_E_grp-I"/>
</dbReference>
<dbReference type="InterPro" id="IPR017972">
    <property type="entry name" value="Cyt_P450_CS"/>
</dbReference>
<keyword evidence="8 9" id="KW-0503">Monooxygenase</keyword>
<protein>
    <recommendedName>
        <fullName evidence="12">Cytochrome P450</fullName>
    </recommendedName>
</protein>